<dbReference type="InterPro" id="IPR000073">
    <property type="entry name" value="AB_hydrolase_1"/>
</dbReference>
<reference evidence="2 3" key="1">
    <citation type="submission" date="2020-02" db="EMBL/GenBank/DDBJ databases">
        <title>Whole-genome analyses of novel actinobacteria.</title>
        <authorList>
            <person name="Sahin N."/>
            <person name="Gencbay T."/>
        </authorList>
    </citation>
    <scope>NUCLEOTIDE SEQUENCE [LARGE SCALE GENOMIC DNA]</scope>
    <source>
        <strain evidence="2 3">HC44</strain>
    </source>
</reference>
<dbReference type="Gene3D" id="3.40.50.1820">
    <property type="entry name" value="alpha/beta hydrolase"/>
    <property type="match status" value="1"/>
</dbReference>
<dbReference type="PANTHER" id="PTHR37017">
    <property type="entry name" value="AB HYDROLASE-1 DOMAIN-CONTAINING PROTEIN-RELATED"/>
    <property type="match status" value="1"/>
</dbReference>
<dbReference type="GO" id="GO:0016787">
    <property type="term" value="F:hydrolase activity"/>
    <property type="evidence" value="ECO:0007669"/>
    <property type="project" value="UniProtKB-KW"/>
</dbReference>
<dbReference type="SUPFAM" id="SSF53474">
    <property type="entry name" value="alpha/beta-Hydrolases"/>
    <property type="match status" value="1"/>
</dbReference>
<keyword evidence="2" id="KW-0378">Hydrolase</keyword>
<dbReference type="PANTHER" id="PTHR37017:SF11">
    <property type="entry name" value="ESTERASE_LIPASE_THIOESTERASE DOMAIN-CONTAINING PROTEIN"/>
    <property type="match status" value="1"/>
</dbReference>
<dbReference type="InterPro" id="IPR052897">
    <property type="entry name" value="Sec-Metab_Biosynth_Hydrolase"/>
</dbReference>
<evidence type="ECO:0000313" key="3">
    <source>
        <dbReference type="Proteomes" id="UP000472335"/>
    </source>
</evidence>
<name>A0A6G4V4B9_9ACTN</name>
<dbReference type="Proteomes" id="UP000472335">
    <property type="component" value="Unassembled WGS sequence"/>
</dbReference>
<gene>
    <name evidence="2" type="ORF">G5C60_15245</name>
</gene>
<comment type="caution">
    <text evidence="2">The sequence shown here is derived from an EMBL/GenBank/DDBJ whole genome shotgun (WGS) entry which is preliminary data.</text>
</comment>
<dbReference type="InterPro" id="IPR029058">
    <property type="entry name" value="AB_hydrolase_fold"/>
</dbReference>
<organism evidence="2 3">
    <name type="scientific">Streptomyces scabichelini</name>
    <dbReference type="NCBI Taxonomy" id="2711217"/>
    <lineage>
        <taxon>Bacteria</taxon>
        <taxon>Bacillati</taxon>
        <taxon>Actinomycetota</taxon>
        <taxon>Actinomycetes</taxon>
        <taxon>Kitasatosporales</taxon>
        <taxon>Streptomycetaceae</taxon>
        <taxon>Streptomyces</taxon>
    </lineage>
</organism>
<protein>
    <submittedName>
        <fullName evidence="2">Alpha/beta hydrolase</fullName>
    </submittedName>
</protein>
<dbReference type="Pfam" id="PF12697">
    <property type="entry name" value="Abhydrolase_6"/>
    <property type="match status" value="1"/>
</dbReference>
<proteinExistence type="predicted"/>
<dbReference type="EMBL" id="JAAKZY010000040">
    <property type="protein sequence ID" value="NGO08922.1"/>
    <property type="molecule type" value="Genomic_DNA"/>
</dbReference>
<dbReference type="AlphaFoldDB" id="A0A6G4V4B9"/>
<feature type="domain" description="AB hydrolase-1" evidence="1">
    <location>
        <begin position="5"/>
        <end position="235"/>
    </location>
</feature>
<sequence length="243" mass="26605">MSETFVLVTGACHGGWAWRPVANELRAAGHVVYTPTLAGLGEDDDPRDVTLTDCVNSLVEYVERAGLTDITLVGHSWGGYVLVGAAPRLASRLRRLVFWSAFIPNDGESLIDACPPHYGEMFRAVAAASGNNGVTFPFEVFAQAFMQDADDETQRIVHSLLVPQPLGTFTEKPDTSAFYALDIPTAYVLSEQDLSLPGEWHWAERFPQRLKNPLMIETPGSHEALFTRPAELADAFIRACATP</sequence>
<evidence type="ECO:0000259" key="1">
    <source>
        <dbReference type="Pfam" id="PF12697"/>
    </source>
</evidence>
<evidence type="ECO:0000313" key="2">
    <source>
        <dbReference type="EMBL" id="NGO08922.1"/>
    </source>
</evidence>
<dbReference type="RefSeq" id="WP_165259365.1">
    <property type="nucleotide sequence ID" value="NZ_JAAKZY010000040.1"/>
</dbReference>
<keyword evidence="3" id="KW-1185">Reference proteome</keyword>
<accession>A0A6G4V4B9</accession>